<feature type="transmembrane region" description="Helical" evidence="8">
    <location>
        <begin position="184"/>
        <end position="203"/>
    </location>
</feature>
<organism evidence="9 10">
    <name type="scientific">Scopulibacillus darangshiensis</name>
    <dbReference type="NCBI Taxonomy" id="442528"/>
    <lineage>
        <taxon>Bacteria</taxon>
        <taxon>Bacillati</taxon>
        <taxon>Bacillota</taxon>
        <taxon>Bacilli</taxon>
        <taxon>Bacillales</taxon>
        <taxon>Sporolactobacillaceae</taxon>
        <taxon>Scopulibacillus</taxon>
    </lineage>
</organism>
<dbReference type="CDD" id="cd10322">
    <property type="entry name" value="SLC5sbd"/>
    <property type="match status" value="1"/>
</dbReference>
<sequence>MNAAIYIILGFLLLALYLGIQSKKGKKMDLEEWAVGGRSFGTVFVFLLMAGEAYTTFTFLGASSWAYDKGGPSLYILAYLSLYYVIMYWLYPAVWKYGKEHKLVSQSDFFSKKFNSPYLGVLASVIAVVSMIPYIVLQLKGLGLIVSVASYGAISSTLAIWIGAIVVTIYVMISGIHGSAWTAVIKDIMIFGIVLFIGIYIPIHYYGGIGDMFRTVQEAKPGFLVLPDKGLSLSWFISTVIVTVLGSFTWPHIFAASYAAKSAKTIRKNAIINPLYTLMILFIFFVGTAAILQVPNLDNPDLTLLTMSKNTFDPWFVGLIGSAGLLTALVPGSMLLINSSTSLSRNVYKVLFPKTTDKQISNLSKILIPIIALVCVYFTLNGGQGIVVLLLLAYDFIAQLLPPVVFSFMKKGIVTKYGAAAGMIVGVLLVAIINLTGTTMGSLFPFLPQVMKDLSIGMIALILNIAVMLLVSLLTKNLAASSNVKGETQST</sequence>
<evidence type="ECO:0000256" key="6">
    <source>
        <dbReference type="ARBA" id="ARBA00023136"/>
    </source>
</evidence>
<feature type="transmembrane region" description="Helical" evidence="8">
    <location>
        <begin position="73"/>
        <end position="95"/>
    </location>
</feature>
<dbReference type="GO" id="GO:0005886">
    <property type="term" value="C:plasma membrane"/>
    <property type="evidence" value="ECO:0007669"/>
    <property type="project" value="TreeGrafter"/>
</dbReference>
<dbReference type="GO" id="GO:0022857">
    <property type="term" value="F:transmembrane transporter activity"/>
    <property type="evidence" value="ECO:0007669"/>
    <property type="project" value="InterPro"/>
</dbReference>
<comment type="similarity">
    <text evidence="2 7">Belongs to the sodium:solute symporter (SSF) (TC 2.A.21) family.</text>
</comment>
<feature type="transmembrane region" description="Helical" evidence="8">
    <location>
        <begin position="315"/>
        <end position="339"/>
    </location>
</feature>
<reference evidence="9 10" key="1">
    <citation type="submission" date="2019-03" db="EMBL/GenBank/DDBJ databases">
        <title>Genomic Encyclopedia of Type Strains, Phase IV (KMG-IV): sequencing the most valuable type-strain genomes for metagenomic binning, comparative biology and taxonomic classification.</title>
        <authorList>
            <person name="Goeker M."/>
        </authorList>
    </citation>
    <scope>NUCLEOTIDE SEQUENCE [LARGE SCALE GENOMIC DNA]</scope>
    <source>
        <strain evidence="9 10">DSM 19377</strain>
    </source>
</reference>
<evidence type="ECO:0000256" key="5">
    <source>
        <dbReference type="ARBA" id="ARBA00022989"/>
    </source>
</evidence>
<keyword evidence="4 8" id="KW-0812">Transmembrane</keyword>
<keyword evidence="6 8" id="KW-0472">Membrane</keyword>
<feature type="transmembrane region" description="Helical" evidence="8">
    <location>
        <begin position="456"/>
        <end position="475"/>
    </location>
</feature>
<dbReference type="Pfam" id="PF00474">
    <property type="entry name" value="SSF"/>
    <property type="match status" value="1"/>
</dbReference>
<dbReference type="OrthoDB" id="9810181at2"/>
<evidence type="ECO:0000256" key="4">
    <source>
        <dbReference type="ARBA" id="ARBA00022692"/>
    </source>
</evidence>
<dbReference type="InterPro" id="IPR001734">
    <property type="entry name" value="Na/solute_symporter"/>
</dbReference>
<keyword evidence="10" id="KW-1185">Reference proteome</keyword>
<feature type="transmembrane region" description="Helical" evidence="8">
    <location>
        <begin position="360"/>
        <end position="380"/>
    </location>
</feature>
<evidence type="ECO:0000256" key="2">
    <source>
        <dbReference type="ARBA" id="ARBA00006434"/>
    </source>
</evidence>
<dbReference type="EMBL" id="SLXK01000004">
    <property type="protein sequence ID" value="TCP30865.1"/>
    <property type="molecule type" value="Genomic_DNA"/>
</dbReference>
<feature type="transmembrane region" description="Helical" evidence="8">
    <location>
        <begin position="148"/>
        <end position="172"/>
    </location>
</feature>
<feature type="transmembrane region" description="Helical" evidence="8">
    <location>
        <begin position="275"/>
        <end position="295"/>
    </location>
</feature>
<name>A0A4R2PAE3_9BACL</name>
<evidence type="ECO:0000256" key="3">
    <source>
        <dbReference type="ARBA" id="ARBA00022448"/>
    </source>
</evidence>
<feature type="transmembrane region" description="Helical" evidence="8">
    <location>
        <begin position="233"/>
        <end position="254"/>
    </location>
</feature>
<evidence type="ECO:0000313" key="10">
    <source>
        <dbReference type="Proteomes" id="UP000295416"/>
    </source>
</evidence>
<dbReference type="RefSeq" id="WP_132744103.1">
    <property type="nucleotide sequence ID" value="NZ_SLXK01000004.1"/>
</dbReference>
<proteinExistence type="inferred from homology"/>
<dbReference type="InterPro" id="IPR038377">
    <property type="entry name" value="Na/Glc_symporter_sf"/>
</dbReference>
<dbReference type="InterPro" id="IPR050277">
    <property type="entry name" value="Sodium:Solute_Symporter"/>
</dbReference>
<evidence type="ECO:0000256" key="1">
    <source>
        <dbReference type="ARBA" id="ARBA00004141"/>
    </source>
</evidence>
<comment type="caution">
    <text evidence="9">The sequence shown here is derived from an EMBL/GenBank/DDBJ whole genome shotgun (WGS) entry which is preliminary data.</text>
</comment>
<gene>
    <name evidence="9" type="ORF">EV207_10444</name>
</gene>
<evidence type="ECO:0000313" key="9">
    <source>
        <dbReference type="EMBL" id="TCP30865.1"/>
    </source>
</evidence>
<dbReference type="PROSITE" id="PS50283">
    <property type="entry name" value="NA_SOLUT_SYMP_3"/>
    <property type="match status" value="1"/>
</dbReference>
<feature type="transmembrane region" description="Helical" evidence="8">
    <location>
        <begin position="6"/>
        <end position="22"/>
    </location>
</feature>
<feature type="transmembrane region" description="Helical" evidence="8">
    <location>
        <begin position="386"/>
        <end position="405"/>
    </location>
</feature>
<dbReference type="PANTHER" id="PTHR48086:SF8">
    <property type="entry name" value="MONOCARBOXYLIC ACID PERMEASE"/>
    <property type="match status" value="1"/>
</dbReference>
<evidence type="ECO:0000256" key="7">
    <source>
        <dbReference type="RuleBase" id="RU362091"/>
    </source>
</evidence>
<comment type="subcellular location">
    <subcellularLocation>
        <location evidence="1">Membrane</location>
        <topology evidence="1">Multi-pass membrane protein</topology>
    </subcellularLocation>
</comment>
<keyword evidence="5 8" id="KW-1133">Transmembrane helix</keyword>
<feature type="transmembrane region" description="Helical" evidence="8">
    <location>
        <begin position="43"/>
        <end position="67"/>
    </location>
</feature>
<accession>A0A4R2PAE3</accession>
<dbReference type="Gene3D" id="1.20.1730.10">
    <property type="entry name" value="Sodium/glucose cotransporter"/>
    <property type="match status" value="1"/>
</dbReference>
<evidence type="ECO:0000256" key="8">
    <source>
        <dbReference type="SAM" id="Phobius"/>
    </source>
</evidence>
<protein>
    <submittedName>
        <fullName evidence="9">SSS family solute:Na+ symporter</fullName>
    </submittedName>
</protein>
<dbReference type="PANTHER" id="PTHR48086">
    <property type="entry name" value="SODIUM/PROLINE SYMPORTER-RELATED"/>
    <property type="match status" value="1"/>
</dbReference>
<feature type="transmembrane region" description="Helical" evidence="8">
    <location>
        <begin position="417"/>
        <end position="436"/>
    </location>
</feature>
<keyword evidence="3" id="KW-0813">Transport</keyword>
<dbReference type="AlphaFoldDB" id="A0A4R2PAE3"/>
<feature type="transmembrane region" description="Helical" evidence="8">
    <location>
        <begin position="116"/>
        <end position="136"/>
    </location>
</feature>
<dbReference type="Proteomes" id="UP000295416">
    <property type="component" value="Unassembled WGS sequence"/>
</dbReference>